<sequence length="382" mass="43769">RREIIAQSEQLKAKQNKLSGQGAPTPEIIEAAKALKEKFQAQEIILKEIEKDFDELMRQIPNPAFDEVPVGQDDSGNKVKGFGKIKEKPKFDFKPKEHWEIGEQLDIIDTERAAKVAGSRFYYLKRQGVLLEFALINFAFEKLVKKGFIPVIPPVMIKPEMAWAMGYLEQNNDEEAYHLAKDNLYLTATSEQTLGAMHAGETFEENILPLRYVGFSTCFRREAGSFGKDTKGMLRVHQFDKIEMFVFCKPEDSLKEHEALRAIEQELMDDLGLHYQVIDICTGDLGAPAAKKYDIETWMPGQNKYRETHSTSNCTDFQARRLNVRYRDKQGKLNLVHTLNGTAFSMRPIIAILENYQQKNGSVEVPKVLQKWTGFKEINLKK</sequence>
<keyword evidence="4 9" id="KW-0067">ATP-binding</keyword>
<feature type="binding site" evidence="9">
    <location>
        <begin position="236"/>
        <end position="239"/>
    </location>
    <ligand>
        <name>ATP</name>
        <dbReference type="ChEBI" id="CHEBI:30616"/>
    </ligand>
</feature>
<evidence type="ECO:0000256" key="10">
    <source>
        <dbReference type="SAM" id="Coils"/>
    </source>
</evidence>
<feature type="region of interest" description="Disordered" evidence="11">
    <location>
        <begin position="1"/>
        <end position="24"/>
    </location>
</feature>
<dbReference type="CDD" id="cd00770">
    <property type="entry name" value="SerRS_core"/>
    <property type="match status" value="1"/>
</dbReference>
<dbReference type="Gene3D" id="3.30.930.10">
    <property type="entry name" value="Bira Bifunctional Protein, Domain 2"/>
    <property type="match status" value="1"/>
</dbReference>
<proteinExistence type="predicted"/>
<evidence type="ECO:0000256" key="9">
    <source>
        <dbReference type="PIRSR" id="PIRSR001529-2"/>
    </source>
</evidence>
<feature type="binding site" evidence="9">
    <location>
        <begin position="220"/>
        <end position="222"/>
    </location>
    <ligand>
        <name>ATP</name>
        <dbReference type="ChEBI" id="CHEBI:30616"/>
    </ligand>
</feature>
<name>A0A2M7IYE1_9BACT</name>
<evidence type="ECO:0000259" key="12">
    <source>
        <dbReference type="PROSITE" id="PS50862"/>
    </source>
</evidence>
<dbReference type="InterPro" id="IPR045864">
    <property type="entry name" value="aa-tRNA-synth_II/BPL/LPL"/>
</dbReference>
<evidence type="ECO:0000256" key="7">
    <source>
        <dbReference type="NCBIfam" id="TIGR00414"/>
    </source>
</evidence>
<keyword evidence="6" id="KW-0030">Aminoacyl-tRNA synthetase</keyword>
<dbReference type="EC" id="6.1.1.11" evidence="1 7"/>
<dbReference type="Proteomes" id="UP000230505">
    <property type="component" value="Unassembled WGS sequence"/>
</dbReference>
<accession>A0A2M7IYE1</accession>
<keyword evidence="2 13" id="KW-0436">Ligase</keyword>
<dbReference type="PIRSF" id="PIRSF001529">
    <property type="entry name" value="Ser-tRNA-synth_IIa"/>
    <property type="match status" value="1"/>
</dbReference>
<organism evidence="13 14">
    <name type="scientific">bacterium (Candidatus Gribaldobacteria) CG_4_8_14_3_um_filter_42_11</name>
    <dbReference type="NCBI Taxonomy" id="2014267"/>
    <lineage>
        <taxon>Bacteria</taxon>
        <taxon>Candidatus Gribaldobacteria</taxon>
    </lineage>
</organism>
<dbReference type="GO" id="GO:0005737">
    <property type="term" value="C:cytoplasm"/>
    <property type="evidence" value="ECO:0007669"/>
    <property type="project" value="UniProtKB-UniRule"/>
</dbReference>
<dbReference type="GO" id="GO:0005524">
    <property type="term" value="F:ATP binding"/>
    <property type="evidence" value="ECO:0007669"/>
    <property type="project" value="UniProtKB-KW"/>
</dbReference>
<keyword evidence="10" id="KW-0175">Coiled coil</keyword>
<keyword evidence="3" id="KW-0547">Nucleotide-binding</keyword>
<evidence type="ECO:0000313" key="14">
    <source>
        <dbReference type="Proteomes" id="UP000230505"/>
    </source>
</evidence>
<dbReference type="EMBL" id="PFHV01000050">
    <property type="protein sequence ID" value="PIX03144.1"/>
    <property type="molecule type" value="Genomic_DNA"/>
</dbReference>
<dbReference type="SUPFAM" id="SSF46589">
    <property type="entry name" value="tRNA-binding arm"/>
    <property type="match status" value="1"/>
</dbReference>
<dbReference type="SUPFAM" id="SSF55681">
    <property type="entry name" value="Class II aaRS and biotin synthetases"/>
    <property type="match status" value="1"/>
</dbReference>
<dbReference type="NCBIfam" id="TIGR00414">
    <property type="entry name" value="serS"/>
    <property type="match status" value="1"/>
</dbReference>
<dbReference type="GO" id="GO:0006434">
    <property type="term" value="P:seryl-tRNA aminoacylation"/>
    <property type="evidence" value="ECO:0007669"/>
    <property type="project" value="UniProtKB-UniRule"/>
</dbReference>
<evidence type="ECO:0000313" key="13">
    <source>
        <dbReference type="EMBL" id="PIX03144.1"/>
    </source>
</evidence>
<dbReference type="AlphaFoldDB" id="A0A2M7IYE1"/>
<feature type="site" description="Important for serine binding" evidence="8">
    <location>
        <position position="342"/>
    </location>
</feature>
<reference evidence="14" key="1">
    <citation type="submission" date="2017-09" db="EMBL/GenBank/DDBJ databases">
        <title>Depth-based differentiation of microbial function through sediment-hosted aquifers and enrichment of novel symbionts in the deep terrestrial subsurface.</title>
        <authorList>
            <person name="Probst A.J."/>
            <person name="Ladd B."/>
            <person name="Jarett J.K."/>
            <person name="Geller-Mcgrath D.E."/>
            <person name="Sieber C.M.K."/>
            <person name="Emerson J.B."/>
            <person name="Anantharaman K."/>
            <person name="Thomas B.C."/>
            <person name="Malmstrom R."/>
            <person name="Stieglmeier M."/>
            <person name="Klingl A."/>
            <person name="Woyke T."/>
            <person name="Ryan C.M."/>
            <person name="Banfield J.F."/>
        </authorList>
    </citation>
    <scope>NUCLEOTIDE SEQUENCE [LARGE SCALE GENOMIC DNA]</scope>
</reference>
<feature type="coiled-coil region" evidence="10">
    <location>
        <begin position="32"/>
        <end position="59"/>
    </location>
</feature>
<evidence type="ECO:0000256" key="1">
    <source>
        <dbReference type="ARBA" id="ARBA00012840"/>
    </source>
</evidence>
<evidence type="ECO:0000256" key="2">
    <source>
        <dbReference type="ARBA" id="ARBA00022598"/>
    </source>
</evidence>
<protein>
    <recommendedName>
        <fullName evidence="1 7">Serine--tRNA ligase</fullName>
        <ecNumber evidence="1 7">6.1.1.11</ecNumber>
    </recommendedName>
</protein>
<gene>
    <name evidence="13" type="ORF">COZ78_01905</name>
</gene>
<dbReference type="InterPro" id="IPR010978">
    <property type="entry name" value="tRNA-bd_arm"/>
</dbReference>
<keyword evidence="5" id="KW-0648">Protein biosynthesis</keyword>
<feature type="non-terminal residue" evidence="13">
    <location>
        <position position="1"/>
    </location>
</feature>
<feature type="binding site" evidence="8">
    <location>
        <position position="220"/>
    </location>
    <ligand>
        <name>L-serine</name>
        <dbReference type="ChEBI" id="CHEBI:33384"/>
    </ligand>
</feature>
<evidence type="ECO:0000256" key="5">
    <source>
        <dbReference type="ARBA" id="ARBA00022917"/>
    </source>
</evidence>
<evidence type="ECO:0000256" key="11">
    <source>
        <dbReference type="SAM" id="MobiDB-lite"/>
    </source>
</evidence>
<dbReference type="PROSITE" id="PS50862">
    <property type="entry name" value="AA_TRNA_LIGASE_II"/>
    <property type="match status" value="1"/>
</dbReference>
<dbReference type="InterPro" id="IPR033729">
    <property type="entry name" value="SerRS_core"/>
</dbReference>
<comment type="caution">
    <text evidence="13">The sequence shown here is derived from an EMBL/GenBank/DDBJ whole genome shotgun (WGS) entry which is preliminary data.</text>
</comment>
<dbReference type="PRINTS" id="PR00981">
    <property type="entry name" value="TRNASYNTHSER"/>
</dbReference>
<evidence type="ECO:0000256" key="8">
    <source>
        <dbReference type="PIRSR" id="PIRSR001529-1"/>
    </source>
</evidence>
<feature type="binding site" evidence="8">
    <location>
        <position position="340"/>
    </location>
    <ligand>
        <name>L-serine</name>
        <dbReference type="ChEBI" id="CHEBI:33384"/>
    </ligand>
</feature>
<evidence type="ECO:0000256" key="4">
    <source>
        <dbReference type="ARBA" id="ARBA00022840"/>
    </source>
</evidence>
<evidence type="ECO:0000256" key="3">
    <source>
        <dbReference type="ARBA" id="ARBA00022741"/>
    </source>
</evidence>
<feature type="domain" description="Aminoacyl-transfer RNA synthetases class-II family profile" evidence="12">
    <location>
        <begin position="97"/>
        <end position="366"/>
    </location>
</feature>
<feature type="binding site" evidence="8">
    <location>
        <position position="189"/>
    </location>
    <ligand>
        <name>L-serine</name>
        <dbReference type="ChEBI" id="CHEBI:33384"/>
    </ligand>
</feature>
<feature type="binding site" evidence="9">
    <location>
        <begin position="307"/>
        <end position="310"/>
    </location>
    <ligand>
        <name>ATP</name>
        <dbReference type="ChEBI" id="CHEBI:30616"/>
    </ligand>
</feature>
<feature type="binding site" evidence="8">
    <location>
        <position position="243"/>
    </location>
    <ligand>
        <name>L-serine</name>
        <dbReference type="ChEBI" id="CHEBI:33384"/>
    </ligand>
</feature>
<dbReference type="InterPro" id="IPR006195">
    <property type="entry name" value="aa-tRNA-synth_II"/>
</dbReference>
<dbReference type="PANTHER" id="PTHR11778">
    <property type="entry name" value="SERYL-TRNA SYNTHETASE"/>
    <property type="match status" value="1"/>
</dbReference>
<evidence type="ECO:0000256" key="6">
    <source>
        <dbReference type="ARBA" id="ARBA00023146"/>
    </source>
</evidence>
<dbReference type="InterPro" id="IPR002314">
    <property type="entry name" value="aa-tRNA-synt_IIb"/>
</dbReference>
<dbReference type="InterPro" id="IPR002317">
    <property type="entry name" value="Ser-tRNA-ligase_type_1"/>
</dbReference>
<dbReference type="GO" id="GO:0004828">
    <property type="term" value="F:serine-tRNA ligase activity"/>
    <property type="evidence" value="ECO:0007669"/>
    <property type="project" value="UniProtKB-UniRule"/>
</dbReference>
<dbReference type="Pfam" id="PF00587">
    <property type="entry name" value="tRNA-synt_2b"/>
    <property type="match status" value="1"/>
</dbReference>